<organism evidence="1 2">
    <name type="scientific">Segatella copri</name>
    <dbReference type="NCBI Taxonomy" id="165179"/>
    <lineage>
        <taxon>Bacteria</taxon>
        <taxon>Pseudomonadati</taxon>
        <taxon>Bacteroidota</taxon>
        <taxon>Bacteroidia</taxon>
        <taxon>Bacteroidales</taxon>
        <taxon>Prevotellaceae</taxon>
        <taxon>Segatella</taxon>
    </lineage>
</organism>
<dbReference type="Proteomes" id="UP000283872">
    <property type="component" value="Unassembled WGS sequence"/>
</dbReference>
<name>A0A3E5DJC5_9BACT</name>
<reference evidence="1 2" key="1">
    <citation type="submission" date="2018-08" db="EMBL/GenBank/DDBJ databases">
        <title>A genome reference for cultivated species of the human gut microbiota.</title>
        <authorList>
            <person name="Zou Y."/>
            <person name="Xue W."/>
            <person name="Luo G."/>
        </authorList>
    </citation>
    <scope>NUCLEOTIDE SEQUENCE [LARGE SCALE GENOMIC DNA]</scope>
    <source>
        <strain evidence="1 2">AF24-12</strain>
    </source>
</reference>
<proteinExistence type="predicted"/>
<evidence type="ECO:0000313" key="2">
    <source>
        <dbReference type="Proteomes" id="UP000283872"/>
    </source>
</evidence>
<comment type="caution">
    <text evidence="1">The sequence shown here is derived from an EMBL/GenBank/DDBJ whole genome shotgun (WGS) entry which is preliminary data.</text>
</comment>
<accession>A0A3E5DJC5</accession>
<evidence type="ECO:0000313" key="1">
    <source>
        <dbReference type="EMBL" id="RGS10522.1"/>
    </source>
</evidence>
<dbReference type="AlphaFoldDB" id="A0A3E5DJC5"/>
<sequence length="97" mass="10904">MSLKKIFRCQDCGYETEIYEGRGFMGQHIEAMSFPDCRNIVPLVVGGVIGDAAPSFNSLVGRLCLRCGSDRIHRWDMHTCPKCGGKMQPTGEEEFWT</sequence>
<protein>
    <submittedName>
        <fullName evidence="1">Uncharacterized protein</fullName>
    </submittedName>
</protein>
<gene>
    <name evidence="1" type="ORF">DWY11_15135</name>
</gene>
<dbReference type="EMBL" id="QRVA01000065">
    <property type="protein sequence ID" value="RGS10522.1"/>
    <property type="molecule type" value="Genomic_DNA"/>
</dbReference>
<dbReference type="RefSeq" id="WP_117588175.1">
    <property type="nucleotide sequence ID" value="NZ_QRVA01000065.1"/>
</dbReference>